<dbReference type="GeneID" id="63818490"/>
<evidence type="ECO:0000313" key="1">
    <source>
        <dbReference type="EMBL" id="KZT06422.1"/>
    </source>
</evidence>
<dbReference type="InParanoid" id="A0A165E819"/>
<protein>
    <submittedName>
        <fullName evidence="1">Uncharacterized protein</fullName>
    </submittedName>
</protein>
<dbReference type="RefSeq" id="XP_040764162.1">
    <property type="nucleotide sequence ID" value="XM_040901458.1"/>
</dbReference>
<accession>A0A165E819</accession>
<dbReference type="Proteomes" id="UP000076871">
    <property type="component" value="Unassembled WGS sequence"/>
</dbReference>
<proteinExistence type="predicted"/>
<sequence length="157" mass="17928">MICTHVCSRPSRYTSWLSSANSIPTVLALPLIYSYSGSASSASLIFCTHIYNLPHLYRVLSLSSLHHVHMFHLFLVDSRCSLIIRLHAKRSCTYRIPGPLRQRRSFTICLKLFYLLRLPRIYFPHAICSGKIPLIPLCVPCTLRVVFLVFSTACRCI</sequence>
<keyword evidence="2" id="KW-1185">Reference proteome</keyword>
<dbReference type="AlphaFoldDB" id="A0A165E819"/>
<organism evidence="1 2">
    <name type="scientific">Laetiporus sulphureus 93-53</name>
    <dbReference type="NCBI Taxonomy" id="1314785"/>
    <lineage>
        <taxon>Eukaryota</taxon>
        <taxon>Fungi</taxon>
        <taxon>Dikarya</taxon>
        <taxon>Basidiomycota</taxon>
        <taxon>Agaricomycotina</taxon>
        <taxon>Agaricomycetes</taxon>
        <taxon>Polyporales</taxon>
        <taxon>Laetiporus</taxon>
    </lineage>
</organism>
<name>A0A165E819_9APHY</name>
<reference evidence="1 2" key="1">
    <citation type="journal article" date="2016" name="Mol. Biol. Evol.">
        <title>Comparative Genomics of Early-Diverging Mushroom-Forming Fungi Provides Insights into the Origins of Lignocellulose Decay Capabilities.</title>
        <authorList>
            <person name="Nagy L.G."/>
            <person name="Riley R."/>
            <person name="Tritt A."/>
            <person name="Adam C."/>
            <person name="Daum C."/>
            <person name="Floudas D."/>
            <person name="Sun H."/>
            <person name="Yadav J.S."/>
            <person name="Pangilinan J."/>
            <person name="Larsson K.H."/>
            <person name="Matsuura K."/>
            <person name="Barry K."/>
            <person name="Labutti K."/>
            <person name="Kuo R."/>
            <person name="Ohm R.A."/>
            <person name="Bhattacharya S.S."/>
            <person name="Shirouzu T."/>
            <person name="Yoshinaga Y."/>
            <person name="Martin F.M."/>
            <person name="Grigoriev I.V."/>
            <person name="Hibbett D.S."/>
        </authorList>
    </citation>
    <scope>NUCLEOTIDE SEQUENCE [LARGE SCALE GENOMIC DNA]</scope>
    <source>
        <strain evidence="1 2">93-53</strain>
    </source>
</reference>
<evidence type="ECO:0000313" key="2">
    <source>
        <dbReference type="Proteomes" id="UP000076871"/>
    </source>
</evidence>
<gene>
    <name evidence="1" type="ORF">LAESUDRAFT_177133</name>
</gene>
<dbReference type="EMBL" id="KV427624">
    <property type="protein sequence ID" value="KZT06422.1"/>
    <property type="molecule type" value="Genomic_DNA"/>
</dbReference>